<accession>A0A5B8ICK4</accession>
<name>A0A5B8ICK4_9GAMM</name>
<feature type="coiled-coil region" evidence="1">
    <location>
        <begin position="39"/>
        <end position="66"/>
    </location>
</feature>
<dbReference type="Proteomes" id="UP000320591">
    <property type="component" value="Chromosome"/>
</dbReference>
<sequence length="183" mass="21090">MTRLYPLAARWLTVPLWLWLLAPSAVVMVAVTIAGGVWMSAERQQLLQLEQQYREGERVIDQWREKITRMPALHVLQRWLAEQPVQEVNWPVNRIASLLDAPLRDSGVHLEVWHPLQTEEVNSVPSAWLLVFNAEYGATLSFLSRFKALPVVLRIDQITIRKVPAGLRTELRLSLPLQSEMVR</sequence>
<keyword evidence="2" id="KW-0472">Membrane</keyword>
<evidence type="ECO:0000313" key="3">
    <source>
        <dbReference type="EMBL" id="QDX31884.1"/>
    </source>
</evidence>
<gene>
    <name evidence="3" type="ORF">Dpoa569_0000373</name>
</gene>
<keyword evidence="4" id="KW-1185">Reference proteome</keyword>
<dbReference type="OrthoDB" id="6434029at2"/>
<keyword evidence="2" id="KW-0812">Transmembrane</keyword>
<dbReference type="KEGG" id="dic:Dpoa569_0000373"/>
<reference evidence="3 4" key="1">
    <citation type="journal article" date="2019" name="Environ. Microbiol.">
        <title>The phytopathogenic nature of Dickeya aquatica 174/2 and the dynamic early evolution of Dickeya pathogenicity.</title>
        <authorList>
            <person name="Duprey A."/>
            <person name="Taib N."/>
            <person name="Leonard S."/>
            <person name="Garin T."/>
            <person name="Flandrois J.P."/>
            <person name="Nasser W."/>
            <person name="Brochier-Armanet C."/>
            <person name="Reverchon S."/>
        </authorList>
    </citation>
    <scope>NUCLEOTIDE SEQUENCE [LARGE SCALE GENOMIC DNA]</scope>
    <source>
        <strain evidence="3 4">NCPPB 569</strain>
    </source>
</reference>
<protein>
    <submittedName>
        <fullName evidence="3">Uncharacterized protein</fullName>
    </submittedName>
</protein>
<keyword evidence="2" id="KW-1133">Transmembrane helix</keyword>
<proteinExistence type="predicted"/>
<feature type="transmembrane region" description="Helical" evidence="2">
    <location>
        <begin position="16"/>
        <end position="39"/>
    </location>
</feature>
<dbReference type="STRING" id="568768.GCA_000406125_03598"/>
<evidence type="ECO:0000256" key="2">
    <source>
        <dbReference type="SAM" id="Phobius"/>
    </source>
</evidence>
<keyword evidence="1" id="KW-0175">Coiled coil</keyword>
<dbReference type="EMBL" id="CP042220">
    <property type="protein sequence ID" value="QDX31884.1"/>
    <property type="molecule type" value="Genomic_DNA"/>
</dbReference>
<evidence type="ECO:0000313" key="4">
    <source>
        <dbReference type="Proteomes" id="UP000320591"/>
    </source>
</evidence>
<dbReference type="AlphaFoldDB" id="A0A5B8ICK4"/>
<evidence type="ECO:0000256" key="1">
    <source>
        <dbReference type="SAM" id="Coils"/>
    </source>
</evidence>
<organism evidence="3 4">
    <name type="scientific">Dickeya poaceiphila</name>
    <dbReference type="NCBI Taxonomy" id="568768"/>
    <lineage>
        <taxon>Bacteria</taxon>
        <taxon>Pseudomonadati</taxon>
        <taxon>Pseudomonadota</taxon>
        <taxon>Gammaproteobacteria</taxon>
        <taxon>Enterobacterales</taxon>
        <taxon>Pectobacteriaceae</taxon>
        <taxon>Dickeya</taxon>
    </lineage>
</organism>